<evidence type="ECO:0000313" key="6">
    <source>
        <dbReference type="EMBL" id="NYJ23603.1"/>
    </source>
</evidence>
<dbReference type="Gene3D" id="3.90.1150.10">
    <property type="entry name" value="Aspartate Aminotransferase, domain 1"/>
    <property type="match status" value="1"/>
</dbReference>
<feature type="domain" description="Aminotransferase class I/classII large" evidence="5">
    <location>
        <begin position="33"/>
        <end position="370"/>
    </location>
</feature>
<organism evidence="6 7">
    <name type="scientific">Leifsonia shinshuensis</name>
    <dbReference type="NCBI Taxonomy" id="150026"/>
    <lineage>
        <taxon>Bacteria</taxon>
        <taxon>Bacillati</taxon>
        <taxon>Actinomycetota</taxon>
        <taxon>Actinomycetes</taxon>
        <taxon>Micrococcales</taxon>
        <taxon>Microbacteriaceae</taxon>
        <taxon>Leifsonia</taxon>
    </lineage>
</organism>
<dbReference type="PANTHER" id="PTHR42832:SF3">
    <property type="entry name" value="L-GLUTAMINE--4-(METHYLSULFANYL)-2-OXOBUTANOATE AMINOTRANSFERASE"/>
    <property type="match status" value="1"/>
</dbReference>
<dbReference type="EMBL" id="JACCFL010000001">
    <property type="protein sequence ID" value="NYJ23603.1"/>
    <property type="molecule type" value="Genomic_DNA"/>
</dbReference>
<evidence type="ECO:0000256" key="3">
    <source>
        <dbReference type="ARBA" id="ARBA00022679"/>
    </source>
</evidence>
<comment type="cofactor">
    <cofactor evidence="1 4">
        <name>pyridoxal 5'-phosphate</name>
        <dbReference type="ChEBI" id="CHEBI:597326"/>
    </cofactor>
</comment>
<dbReference type="InterPro" id="IPR015424">
    <property type="entry name" value="PyrdxlP-dep_Trfase"/>
</dbReference>
<dbReference type="Pfam" id="PF00155">
    <property type="entry name" value="Aminotran_1_2"/>
    <property type="match status" value="1"/>
</dbReference>
<name>A0A853CUM6_9MICO</name>
<keyword evidence="3 4" id="KW-0808">Transferase</keyword>
<dbReference type="InterPro" id="IPR015422">
    <property type="entry name" value="PyrdxlP-dep_Trfase_small"/>
</dbReference>
<comment type="similarity">
    <text evidence="4">Belongs to the class-I pyridoxal-phosphate-dependent aminotransferase family.</text>
</comment>
<evidence type="ECO:0000256" key="4">
    <source>
        <dbReference type="RuleBase" id="RU000481"/>
    </source>
</evidence>
<sequence>MALGELPDYPWDLMAPYAARARAAVPFGDGSGIVDLSIGSPVDPTPALIRDALAEATDAHAYPQTVGTPALREAIAAWFARRRGVTGLAPEEVLPTIGSKELVAFLPFFLGLGEGDAVVHPRAAYPTYAIGAAFAGAEAVASDDPAQWPENTRLVWLNSPGNPDGRVLSVEDLRAAVARARELGAVVAGDECYAELGWDAPWDAAPTPSVLDPRVVGDDRSGVLAVYSLSKQSNLAGYRAAFIAGDRGLIARLTTVRKHAGLMLPSPLQAAMVVALGDDAHVADQRERYRARRALLKPALEAAGFRIDRSEAGLYLWATEGRDAWESIGRLADLGILAGPGVFYGDHYPEHVRLSLTATDERIAAAASRLRSFGDTLAAFGDTL</sequence>
<dbReference type="InterPro" id="IPR019880">
    <property type="entry name" value="OxyQ"/>
</dbReference>
<evidence type="ECO:0000259" key="5">
    <source>
        <dbReference type="Pfam" id="PF00155"/>
    </source>
</evidence>
<dbReference type="InterPro" id="IPR050881">
    <property type="entry name" value="LL-DAP_aminotransferase"/>
</dbReference>
<dbReference type="CDD" id="cd00609">
    <property type="entry name" value="AAT_like"/>
    <property type="match status" value="1"/>
</dbReference>
<dbReference type="InterPro" id="IPR004839">
    <property type="entry name" value="Aminotransferase_I/II_large"/>
</dbReference>
<dbReference type="EC" id="2.6.1.-" evidence="4"/>
<evidence type="ECO:0000256" key="2">
    <source>
        <dbReference type="ARBA" id="ARBA00022576"/>
    </source>
</evidence>
<dbReference type="InterPro" id="IPR004838">
    <property type="entry name" value="NHTrfase_class1_PyrdxlP-BS"/>
</dbReference>
<protein>
    <recommendedName>
        <fullName evidence="4">Aminotransferase</fullName>
        <ecNumber evidence="4">2.6.1.-</ecNumber>
    </recommendedName>
</protein>
<dbReference type="NCBIfam" id="TIGR03539">
    <property type="entry name" value="DapC_actino"/>
    <property type="match status" value="1"/>
</dbReference>
<evidence type="ECO:0000256" key="1">
    <source>
        <dbReference type="ARBA" id="ARBA00001933"/>
    </source>
</evidence>
<dbReference type="InterPro" id="IPR015421">
    <property type="entry name" value="PyrdxlP-dep_Trfase_major"/>
</dbReference>
<dbReference type="Proteomes" id="UP000578352">
    <property type="component" value="Unassembled WGS sequence"/>
</dbReference>
<reference evidence="6 7" key="1">
    <citation type="submission" date="2020-07" db="EMBL/GenBank/DDBJ databases">
        <title>Sequencing the genomes of 1000 actinobacteria strains.</title>
        <authorList>
            <person name="Klenk H.-P."/>
        </authorList>
    </citation>
    <scope>NUCLEOTIDE SEQUENCE [LARGE SCALE GENOMIC DNA]</scope>
    <source>
        <strain evidence="6 7">DSM 15165</strain>
    </source>
</reference>
<evidence type="ECO:0000313" key="7">
    <source>
        <dbReference type="Proteomes" id="UP000578352"/>
    </source>
</evidence>
<dbReference type="AlphaFoldDB" id="A0A853CUM6"/>
<dbReference type="RefSeq" id="WP_179605511.1">
    <property type="nucleotide sequence ID" value="NZ_BAABEH010000001.1"/>
</dbReference>
<gene>
    <name evidence="6" type="ORF">HNR13_001890</name>
</gene>
<accession>A0A853CUM6</accession>
<comment type="caution">
    <text evidence="6">The sequence shown here is derived from an EMBL/GenBank/DDBJ whole genome shotgun (WGS) entry which is preliminary data.</text>
</comment>
<dbReference type="Gene3D" id="3.40.640.10">
    <property type="entry name" value="Type I PLP-dependent aspartate aminotransferase-like (Major domain)"/>
    <property type="match status" value="1"/>
</dbReference>
<dbReference type="SUPFAM" id="SSF53383">
    <property type="entry name" value="PLP-dependent transferases"/>
    <property type="match status" value="1"/>
</dbReference>
<dbReference type="PROSITE" id="PS00105">
    <property type="entry name" value="AA_TRANSFER_CLASS_1"/>
    <property type="match status" value="1"/>
</dbReference>
<dbReference type="PANTHER" id="PTHR42832">
    <property type="entry name" value="AMINO ACID AMINOTRANSFERASE"/>
    <property type="match status" value="1"/>
</dbReference>
<dbReference type="GO" id="GO:0030170">
    <property type="term" value="F:pyridoxal phosphate binding"/>
    <property type="evidence" value="ECO:0007669"/>
    <property type="project" value="InterPro"/>
</dbReference>
<keyword evidence="2 4" id="KW-0032">Aminotransferase</keyword>
<proteinExistence type="inferred from homology"/>
<dbReference type="GO" id="GO:0008483">
    <property type="term" value="F:transaminase activity"/>
    <property type="evidence" value="ECO:0007669"/>
    <property type="project" value="UniProtKB-KW"/>
</dbReference>